<dbReference type="Gene3D" id="3.30.160.60">
    <property type="entry name" value="Classic Zinc Finger"/>
    <property type="match status" value="1"/>
</dbReference>
<evidence type="ECO:0000256" key="1">
    <source>
        <dbReference type="ARBA" id="ARBA00022723"/>
    </source>
</evidence>
<feature type="domain" description="B box-type" evidence="7">
    <location>
        <begin position="146"/>
        <end position="186"/>
    </location>
</feature>
<feature type="region of interest" description="Disordered" evidence="5">
    <location>
        <begin position="240"/>
        <end position="319"/>
    </location>
</feature>
<dbReference type="InterPro" id="IPR017907">
    <property type="entry name" value="Znf_RING_CS"/>
</dbReference>
<dbReference type="EMBL" id="JAROKS010000014">
    <property type="protein sequence ID" value="KAK1797423.1"/>
    <property type="molecule type" value="Genomic_DNA"/>
</dbReference>
<evidence type="ECO:0000256" key="5">
    <source>
        <dbReference type="SAM" id="MobiDB-lite"/>
    </source>
</evidence>
<evidence type="ECO:0000256" key="3">
    <source>
        <dbReference type="ARBA" id="ARBA00022833"/>
    </source>
</evidence>
<dbReference type="Pfam" id="PF13445">
    <property type="entry name" value="zf-RING_UBOX"/>
    <property type="match status" value="1"/>
</dbReference>
<dbReference type="Pfam" id="PF00643">
    <property type="entry name" value="zf-B_box"/>
    <property type="match status" value="1"/>
</dbReference>
<evidence type="ECO:0000256" key="4">
    <source>
        <dbReference type="PROSITE-ProRule" id="PRU00024"/>
    </source>
</evidence>
<dbReference type="PROSITE" id="PS50119">
    <property type="entry name" value="ZF_BBOX"/>
    <property type="match status" value="1"/>
</dbReference>
<dbReference type="Gene3D" id="4.10.830.40">
    <property type="match status" value="1"/>
</dbReference>
<feature type="compositionally biased region" description="Basic and acidic residues" evidence="5">
    <location>
        <begin position="256"/>
        <end position="267"/>
    </location>
</feature>
<dbReference type="InterPro" id="IPR027370">
    <property type="entry name" value="Znf-RING_euk"/>
</dbReference>
<dbReference type="InterPro" id="IPR001841">
    <property type="entry name" value="Znf_RING"/>
</dbReference>
<evidence type="ECO:0000259" key="6">
    <source>
        <dbReference type="PROSITE" id="PS50089"/>
    </source>
</evidence>
<dbReference type="PANTHER" id="PTHR25465">
    <property type="entry name" value="B-BOX DOMAIN CONTAINING"/>
    <property type="match status" value="1"/>
</dbReference>
<dbReference type="InterPro" id="IPR000315">
    <property type="entry name" value="Znf_B-box"/>
</dbReference>
<sequence>MASSSSVLSEDELQCSICLDVFTDPVSTPCGHNFCMVCLKECWDSSSLCQCPVCKEEFSKRPELRVNTFISALAAKFKKSVQIKSTSSPQKTVKSLVLCDICFGSRDAALKSCLICVTSYCETHLESHERVTKLKKHHLIDPVENLEDYICQKHERPLELFCRDDQTCVCQFCTEGDHKTHTTVPIETESGEKKTQLGNTQAEVQQMIQNRLKKIEEIRQSVELNNVRVNVRCKMVLSPQAVSNPGPKLADGDPEGEQRTRHEEKASRKASQRQEQAEGSGTPSSLTKHPGSQCPVSGQQAPRPPGQDKGPEGHSGLQPPLLHRVMAEPSNWWTDQLVAALQVTLDDADWDMFWHSSDDVSNYMETVVGFIGKLVDDTIPRATIKTFPNQKPWVDKTIRKALNSRTAAYNVGIISGNMDEYKSVAYGVRRTAASSTTNANSAGTNNANGAIGTANGACAEPTRGQCPLIITESDVRSVFKRVNTRKAAGPDGICGRVLKACADQLAPVFTDIFNLSLTLGIVPSCFK</sequence>
<accession>A0AAD8ZG38</accession>
<keyword evidence="3" id="KW-0862">Zinc</keyword>
<organism evidence="8 9">
    <name type="scientific">Electrophorus voltai</name>
    <dbReference type="NCBI Taxonomy" id="2609070"/>
    <lineage>
        <taxon>Eukaryota</taxon>
        <taxon>Metazoa</taxon>
        <taxon>Chordata</taxon>
        <taxon>Craniata</taxon>
        <taxon>Vertebrata</taxon>
        <taxon>Euteleostomi</taxon>
        <taxon>Actinopterygii</taxon>
        <taxon>Neopterygii</taxon>
        <taxon>Teleostei</taxon>
        <taxon>Ostariophysi</taxon>
        <taxon>Gymnotiformes</taxon>
        <taxon>Gymnotoidei</taxon>
        <taxon>Gymnotidae</taxon>
        <taxon>Electrophorus</taxon>
    </lineage>
</organism>
<keyword evidence="2 4" id="KW-0863">Zinc-finger</keyword>
<keyword evidence="1" id="KW-0479">Metal-binding</keyword>
<dbReference type="SMART" id="SM00184">
    <property type="entry name" value="RING"/>
    <property type="match status" value="1"/>
</dbReference>
<dbReference type="SUPFAM" id="SSF57850">
    <property type="entry name" value="RING/U-box"/>
    <property type="match status" value="1"/>
</dbReference>
<evidence type="ECO:0000313" key="8">
    <source>
        <dbReference type="EMBL" id="KAK1797423.1"/>
    </source>
</evidence>
<dbReference type="PROSITE" id="PS50089">
    <property type="entry name" value="ZF_RING_2"/>
    <property type="match status" value="1"/>
</dbReference>
<dbReference type="Gene3D" id="3.30.40.10">
    <property type="entry name" value="Zinc/RING finger domain, C3HC4 (zinc finger)"/>
    <property type="match status" value="1"/>
</dbReference>
<evidence type="ECO:0008006" key="10">
    <source>
        <dbReference type="Google" id="ProtNLM"/>
    </source>
</evidence>
<evidence type="ECO:0000313" key="9">
    <source>
        <dbReference type="Proteomes" id="UP001239994"/>
    </source>
</evidence>
<dbReference type="Proteomes" id="UP001239994">
    <property type="component" value="Unassembled WGS sequence"/>
</dbReference>
<dbReference type="CDD" id="cd19769">
    <property type="entry name" value="Bbox2_TRIM16-like"/>
    <property type="match status" value="1"/>
</dbReference>
<name>A0AAD8ZG38_9TELE</name>
<evidence type="ECO:0000256" key="2">
    <source>
        <dbReference type="ARBA" id="ARBA00022771"/>
    </source>
</evidence>
<keyword evidence="9" id="KW-1185">Reference proteome</keyword>
<dbReference type="PANTHER" id="PTHR25465:SF32">
    <property type="entry name" value="BLOODTHIRSTY-RELATED GENE FAMILY, MEMBER 16 ISOFORM X1-RELATED"/>
    <property type="match status" value="1"/>
</dbReference>
<reference evidence="8" key="1">
    <citation type="submission" date="2023-03" db="EMBL/GenBank/DDBJ databases">
        <title>Electrophorus voltai genome.</title>
        <authorList>
            <person name="Bian C."/>
        </authorList>
    </citation>
    <scope>NUCLEOTIDE SEQUENCE</scope>
    <source>
        <strain evidence="8">CB-2022</strain>
        <tissue evidence="8">Muscle</tissue>
    </source>
</reference>
<feature type="compositionally biased region" description="Polar residues" evidence="5">
    <location>
        <begin position="273"/>
        <end position="287"/>
    </location>
</feature>
<protein>
    <recommendedName>
        <fullName evidence="10">E3 ubiquitin/ISG15 ligase TRIM25-like</fullName>
    </recommendedName>
</protein>
<dbReference type="GO" id="GO:0008270">
    <property type="term" value="F:zinc ion binding"/>
    <property type="evidence" value="ECO:0007669"/>
    <property type="project" value="UniProtKB-KW"/>
</dbReference>
<feature type="domain" description="RING-type" evidence="6">
    <location>
        <begin position="15"/>
        <end position="55"/>
    </location>
</feature>
<dbReference type="SUPFAM" id="SSF57845">
    <property type="entry name" value="B-box zinc-binding domain"/>
    <property type="match status" value="1"/>
</dbReference>
<dbReference type="AlphaFoldDB" id="A0AAD8ZG38"/>
<comment type="caution">
    <text evidence="8">The sequence shown here is derived from an EMBL/GenBank/DDBJ whole genome shotgun (WGS) entry which is preliminary data.</text>
</comment>
<dbReference type="InterPro" id="IPR051051">
    <property type="entry name" value="E3_ubiq-ligase_TRIM/RNF"/>
</dbReference>
<proteinExistence type="predicted"/>
<evidence type="ECO:0000259" key="7">
    <source>
        <dbReference type="PROSITE" id="PS50119"/>
    </source>
</evidence>
<dbReference type="PROSITE" id="PS00518">
    <property type="entry name" value="ZF_RING_1"/>
    <property type="match status" value="1"/>
</dbReference>
<gene>
    <name evidence="8" type="ORF">P4O66_008792</name>
</gene>
<dbReference type="InterPro" id="IPR013083">
    <property type="entry name" value="Znf_RING/FYVE/PHD"/>
</dbReference>
<dbReference type="SMART" id="SM00336">
    <property type="entry name" value="BBOX"/>
    <property type="match status" value="1"/>
</dbReference>